<evidence type="ECO:0000313" key="3">
    <source>
        <dbReference type="EMBL" id="KAG2581721.1"/>
    </source>
</evidence>
<reference evidence="3 4" key="1">
    <citation type="submission" date="2020-05" db="EMBL/GenBank/DDBJ databases">
        <title>WGS assembly of Panicum virgatum.</title>
        <authorList>
            <person name="Lovell J.T."/>
            <person name="Jenkins J."/>
            <person name="Shu S."/>
            <person name="Juenger T.E."/>
            <person name="Schmutz J."/>
        </authorList>
    </citation>
    <scope>NUCLEOTIDE SEQUENCE [LARGE SCALE GENOMIC DNA]</scope>
    <source>
        <strain evidence="3">AP13</strain>
        <strain evidence="4">cv. AP13</strain>
    </source>
</reference>
<dbReference type="OrthoDB" id="695544at2759"/>
<dbReference type="AlphaFoldDB" id="A0A8T0R7M6"/>
<keyword evidence="4" id="KW-1185">Reference proteome</keyword>
<evidence type="ECO:0000259" key="2">
    <source>
        <dbReference type="Pfam" id="PF12937"/>
    </source>
</evidence>
<dbReference type="PANTHER" id="PTHR36140:SF1">
    <property type="entry name" value="F-BOX DOMAIN CONTAINING PROTEIN, EXPRESSED"/>
    <property type="match status" value="1"/>
</dbReference>
<dbReference type="EMBL" id="CM029047">
    <property type="protein sequence ID" value="KAG2581722.1"/>
    <property type="molecule type" value="Genomic_DNA"/>
</dbReference>
<feature type="region of interest" description="Disordered" evidence="1">
    <location>
        <begin position="1"/>
        <end position="53"/>
    </location>
</feature>
<organism evidence="3 4">
    <name type="scientific">Panicum virgatum</name>
    <name type="common">Blackwell switchgrass</name>
    <dbReference type="NCBI Taxonomy" id="38727"/>
    <lineage>
        <taxon>Eukaryota</taxon>
        <taxon>Viridiplantae</taxon>
        <taxon>Streptophyta</taxon>
        <taxon>Embryophyta</taxon>
        <taxon>Tracheophyta</taxon>
        <taxon>Spermatophyta</taxon>
        <taxon>Magnoliopsida</taxon>
        <taxon>Liliopsida</taxon>
        <taxon>Poales</taxon>
        <taxon>Poaceae</taxon>
        <taxon>PACMAD clade</taxon>
        <taxon>Panicoideae</taxon>
        <taxon>Panicodae</taxon>
        <taxon>Paniceae</taxon>
        <taxon>Panicinae</taxon>
        <taxon>Panicum</taxon>
        <taxon>Panicum sect. Hiantes</taxon>
    </lineage>
</organism>
<dbReference type="InterPro" id="IPR036047">
    <property type="entry name" value="F-box-like_dom_sf"/>
</dbReference>
<feature type="compositionally biased region" description="Basic residues" evidence="1">
    <location>
        <begin position="1"/>
        <end position="12"/>
    </location>
</feature>
<dbReference type="CDD" id="cd09917">
    <property type="entry name" value="F-box_SF"/>
    <property type="match status" value="1"/>
</dbReference>
<sequence length="479" mass="51017">MPPPRRGARRRTAAAAAAAKSPRASRRLSVRRGEPFKRESRGGGGAAAAGDDDGLPLDDESLLLVFSALAATVADLVRCAATCRRWRRLVSADAAFICRRAPPRLADPFVRSLVLGFLHWRTDAAAAAPPRFVPLSPAGARLQPSLSALAGGASRVVASRNGRLVLDLRRRASARATHAVRLGVCNPVTAGGRGGVDVLPPLRGRDGPTGPYACTVVTAADEHGGGEDRRASHSQHDSYRVLLLYNRRSFTALRCYSSDAGSWGPEAAVTGARIGRSQLAVGPHAAVVRHGVVFWPRLAIALRLDSLQQQPPAVPAARSKGKTPPPRHAVAGFSPAARHRPSSQAAERLLGVTPDGRMLRVEADTETIRAYCGGDGDGDGGDIRGASASLTGEKLEWKWTMKQALMKVHTVRLRWLCEKSGLVVFTARNGGDLDTHVYTVDVETKQFRRVATCSGEPASLGEMCGYEMDRVTLLASLGR</sequence>
<proteinExistence type="predicted"/>
<dbReference type="InterPro" id="IPR001810">
    <property type="entry name" value="F-box_dom"/>
</dbReference>
<dbReference type="Pfam" id="PF12937">
    <property type="entry name" value="F-box-like"/>
    <property type="match status" value="1"/>
</dbReference>
<dbReference type="EMBL" id="CM029047">
    <property type="protein sequence ID" value="KAG2581721.1"/>
    <property type="molecule type" value="Genomic_DNA"/>
</dbReference>
<name>A0A8T0R7M6_PANVG</name>
<feature type="compositionally biased region" description="Basic and acidic residues" evidence="1">
    <location>
        <begin position="31"/>
        <end position="41"/>
    </location>
</feature>
<feature type="compositionally biased region" description="Low complexity" evidence="1">
    <location>
        <begin position="13"/>
        <end position="22"/>
    </location>
</feature>
<dbReference type="PANTHER" id="PTHR36140">
    <property type="entry name" value="F-BOX DOMAIN-CONTAINING PROTEIN-RELATED"/>
    <property type="match status" value="1"/>
</dbReference>
<accession>A0A8T0R7M6</accession>
<dbReference type="Gene3D" id="1.20.1280.50">
    <property type="match status" value="1"/>
</dbReference>
<evidence type="ECO:0000256" key="1">
    <source>
        <dbReference type="SAM" id="MobiDB-lite"/>
    </source>
</evidence>
<protein>
    <recommendedName>
        <fullName evidence="2">F-box domain-containing protein</fullName>
    </recommendedName>
</protein>
<comment type="caution">
    <text evidence="3">The sequence shown here is derived from an EMBL/GenBank/DDBJ whole genome shotgun (WGS) entry which is preliminary data.</text>
</comment>
<feature type="region of interest" description="Disordered" evidence="1">
    <location>
        <begin position="314"/>
        <end position="343"/>
    </location>
</feature>
<evidence type="ECO:0000313" key="4">
    <source>
        <dbReference type="Proteomes" id="UP000823388"/>
    </source>
</evidence>
<dbReference type="Proteomes" id="UP000823388">
    <property type="component" value="Chromosome 6K"/>
</dbReference>
<dbReference type="SUPFAM" id="SSF81383">
    <property type="entry name" value="F-box domain"/>
    <property type="match status" value="1"/>
</dbReference>
<feature type="domain" description="F-box" evidence="2">
    <location>
        <begin position="59"/>
        <end position="93"/>
    </location>
</feature>
<gene>
    <name evidence="3" type="ORF">PVAP13_6KG085200</name>
</gene>